<name>F4QSB0_9CAUL</name>
<feature type="region of interest" description="Disordered" evidence="1">
    <location>
        <begin position="203"/>
        <end position="228"/>
    </location>
</feature>
<dbReference type="STRING" id="715226.ABI_40530"/>
<evidence type="ECO:0000313" key="2">
    <source>
        <dbReference type="EMBL" id="EGF89630.1"/>
    </source>
</evidence>
<accession>F4QSB0</accession>
<evidence type="ECO:0000256" key="1">
    <source>
        <dbReference type="SAM" id="MobiDB-lite"/>
    </source>
</evidence>
<organism evidence="2 3">
    <name type="scientific">Asticcacaulis biprosthecium C19</name>
    <dbReference type="NCBI Taxonomy" id="715226"/>
    <lineage>
        <taxon>Bacteria</taxon>
        <taxon>Pseudomonadati</taxon>
        <taxon>Pseudomonadota</taxon>
        <taxon>Alphaproteobacteria</taxon>
        <taxon>Caulobacterales</taxon>
        <taxon>Caulobacteraceae</taxon>
        <taxon>Asticcacaulis</taxon>
    </lineage>
</organism>
<evidence type="ECO:0000313" key="3">
    <source>
        <dbReference type="Proteomes" id="UP000006512"/>
    </source>
</evidence>
<dbReference type="Proteomes" id="UP000006512">
    <property type="component" value="Unassembled WGS sequence"/>
</dbReference>
<proteinExistence type="predicted"/>
<reference evidence="3" key="1">
    <citation type="submission" date="2011-03" db="EMBL/GenBank/DDBJ databases">
        <title>Draft genome sequence of Brevundimonas diminuta.</title>
        <authorList>
            <person name="Brown P.J.B."/>
            <person name="Buechlein A."/>
            <person name="Hemmerich C."/>
            <person name="Brun Y.V."/>
        </authorList>
    </citation>
    <scope>NUCLEOTIDE SEQUENCE [LARGE SCALE GENOMIC DNA]</scope>
    <source>
        <strain evidence="3">C19</strain>
    </source>
</reference>
<sequence>MTMAIREQVLWTLCPQGRNANGDLRVSLHIAPRIEVTSGQPRITDLPDSWAMWAKIVGKAGFGLMLDGQGTPLTDGVKVLSQPRNDVFNALFPKTTPIKPYVFKNLKGKTILSYPTAQLANQIETLYGKLGFASDDDLPKAGDLVQARWPYTDPSFRRKPRPTTEQLLGSYRTRGPELLSKTPEGLLDVFSLYHRPLLKEETHSYTKKGPDDPLENASWIGHKKPPKLPNADRLTADTDLHRVASAVTNYPDLARWCGLIVDFEIPARDLPTTGVVRLSAFVSRANNGQADVRDVFPVTRCTLGEHDFAAEVNPARMTNGFVTLANAGLDLIQLDVDGAGHKTIALGASLPTMQATQVNDDLFNDKPVEPEAAAPSLRTAGIMLAKSRRHADISEKADKTFGLDAAVRANHPPADLDASDLTRGFRVDILDVTRPAQTWRSLHARQSHYVFRNGAAFTDQALQTLHWQREGTEVVGPAATIQEGFSGTSLTSSPDGSVADVYKLHEGLFVWRGWSLSAPEPFKVLVNDPGDLSGLSEDEQHAKMGAKEGAQVPPALPLDARFTPAPGSLPSLRFGRKYRARLRVVDLTGQSKPVDAAAPPVAISPEVTYRRYEPIETPVLTLVAPDITMGTGSVPFSAVQSKPEQGESMGRLALRTYWDKPERNTKSVVRNLAPPRVTQRFAETHGVCDKDWRPDPDKYEILGKQDHGFPETGMPSADWLNADPETATPFEGKPTTYAVAPKGFALPYLPDPYAVGICARLRRVGDKTWEDEIFLVYDIVNNGFPKGWPESSHPILIEGREDITEFKYIAATRTLEVPMPKACRQRVRLSCILAPDNLDKMAVWPLILKEANGKTIDRVRTRILEGKHWLFTPWREIELVHATQKPLKVPAFNAIKISRGKGQRDAIINTLTTPLSGLSTVRLDLDATWSEPDDNAAEIAAKSEPVVRPHAQHVVQLPTSRADGFVGDYSRQGLIHTLPDTRYRRISYTMTAVSRFKEFFEKSLRDSEKAMSVTSAEKVQWINNSAPPPPPQVVYVIPTFGWLADKQVKATRRTAGLRVYLDRPWMTTGYNEMLAVILPASDLPGTTGNLPHVTQWGRDPIRISADINAVSPPLSSFVLARTSGPIPAPGTDFPAIEGSNLAPNAFGGLSNVAIPGQDGLYAVAPHACGFDSDRQLWYADIAIRIPKGSYFPFVRLSVARYQPTSEPGCHLSSSVTCDFMQLSADRILVILPVGKAGGYAVFLYGDEPTDVKGDEKARIGDVELRVQVREGDSDEVLGWRDVGNPKLRSDGGVAIKRNATREHIELSDAADMAASRLATASLKTASGKGKPGSTPFAETAELPMAAVAPAGVAPASTAGVRLPQNLIWQTFIEAPAAPNKGYRRILVTETELYPSQVLNHEEPPALASRIVYAEGLEF</sequence>
<dbReference type="EMBL" id="GL883080">
    <property type="protein sequence ID" value="EGF89630.1"/>
    <property type="molecule type" value="Genomic_DNA"/>
</dbReference>
<keyword evidence="3" id="KW-1185">Reference proteome</keyword>
<protein>
    <submittedName>
        <fullName evidence="2">Uncharacterized protein</fullName>
    </submittedName>
</protein>
<dbReference type="RefSeq" id="WP_006274825.1">
    <property type="nucleotide sequence ID" value="NZ_GL883080.1"/>
</dbReference>
<dbReference type="eggNOG" id="ENOG502Z964">
    <property type="taxonomic scope" value="Bacteria"/>
</dbReference>
<dbReference type="HOGENOM" id="CLU_005209_0_0_5"/>
<gene>
    <name evidence="2" type="ORF">ABI_40530</name>
</gene>